<sequence>MVFSCITLIFLLTWMHYLGPSKLWCALDDQFDFRRGCKAFDGAPRWGHMHIVQYSGVIYVHVRLGPKTSPTKSLILCRVPVKTWKATSLERRSLHLSRLLEATTIAGNCIID</sequence>
<dbReference type="EMBL" id="MU267589">
    <property type="protein sequence ID" value="KAH7916646.1"/>
    <property type="molecule type" value="Genomic_DNA"/>
</dbReference>
<dbReference type="Proteomes" id="UP000790377">
    <property type="component" value="Unassembled WGS sequence"/>
</dbReference>
<proteinExistence type="predicted"/>
<name>A0ACB8ATB7_9AGAM</name>
<keyword evidence="2" id="KW-1185">Reference proteome</keyword>
<evidence type="ECO:0000313" key="2">
    <source>
        <dbReference type="Proteomes" id="UP000790377"/>
    </source>
</evidence>
<accession>A0ACB8ATB7</accession>
<gene>
    <name evidence="1" type="ORF">BJ138DRAFT_639</name>
</gene>
<reference evidence="1" key="1">
    <citation type="journal article" date="2021" name="New Phytol.">
        <title>Evolutionary innovations through gain and loss of genes in the ectomycorrhizal Boletales.</title>
        <authorList>
            <person name="Wu G."/>
            <person name="Miyauchi S."/>
            <person name="Morin E."/>
            <person name="Kuo A."/>
            <person name="Drula E."/>
            <person name="Varga T."/>
            <person name="Kohler A."/>
            <person name="Feng B."/>
            <person name="Cao Y."/>
            <person name="Lipzen A."/>
            <person name="Daum C."/>
            <person name="Hundley H."/>
            <person name="Pangilinan J."/>
            <person name="Johnson J."/>
            <person name="Barry K."/>
            <person name="LaButti K."/>
            <person name="Ng V."/>
            <person name="Ahrendt S."/>
            <person name="Min B."/>
            <person name="Choi I.G."/>
            <person name="Park H."/>
            <person name="Plett J.M."/>
            <person name="Magnuson J."/>
            <person name="Spatafora J.W."/>
            <person name="Nagy L.G."/>
            <person name="Henrissat B."/>
            <person name="Grigoriev I.V."/>
            <person name="Yang Z.L."/>
            <person name="Xu J."/>
            <person name="Martin F.M."/>
        </authorList>
    </citation>
    <scope>NUCLEOTIDE SEQUENCE</scope>
    <source>
        <strain evidence="1">ATCC 28755</strain>
    </source>
</reference>
<protein>
    <submittedName>
        <fullName evidence="1">Uncharacterized protein</fullName>
    </submittedName>
</protein>
<comment type="caution">
    <text evidence="1">The sequence shown here is derived from an EMBL/GenBank/DDBJ whole genome shotgun (WGS) entry which is preliminary data.</text>
</comment>
<organism evidence="1 2">
    <name type="scientific">Hygrophoropsis aurantiaca</name>
    <dbReference type="NCBI Taxonomy" id="72124"/>
    <lineage>
        <taxon>Eukaryota</taxon>
        <taxon>Fungi</taxon>
        <taxon>Dikarya</taxon>
        <taxon>Basidiomycota</taxon>
        <taxon>Agaricomycotina</taxon>
        <taxon>Agaricomycetes</taxon>
        <taxon>Agaricomycetidae</taxon>
        <taxon>Boletales</taxon>
        <taxon>Coniophorineae</taxon>
        <taxon>Hygrophoropsidaceae</taxon>
        <taxon>Hygrophoropsis</taxon>
    </lineage>
</organism>
<evidence type="ECO:0000313" key="1">
    <source>
        <dbReference type="EMBL" id="KAH7916646.1"/>
    </source>
</evidence>